<dbReference type="InterPro" id="IPR008927">
    <property type="entry name" value="6-PGluconate_DH-like_C_sf"/>
</dbReference>
<dbReference type="GO" id="GO:0016616">
    <property type="term" value="F:oxidoreductase activity, acting on the CH-OH group of donors, NAD or NADP as acceptor"/>
    <property type="evidence" value="ECO:0007669"/>
    <property type="project" value="InterPro"/>
</dbReference>
<dbReference type="EMBL" id="BARU01031724">
    <property type="protein sequence ID" value="GAH63211.1"/>
    <property type="molecule type" value="Genomic_DNA"/>
</dbReference>
<evidence type="ECO:0000259" key="3">
    <source>
        <dbReference type="Pfam" id="PF03721"/>
    </source>
</evidence>
<comment type="caution">
    <text evidence="4">The sequence shown here is derived from an EMBL/GenBank/DDBJ whole genome shotgun (WGS) entry which is preliminary data.</text>
</comment>
<feature type="domain" description="UDP-glucose/GDP-mannose dehydrogenase N-terminal" evidence="3">
    <location>
        <begin position="5"/>
        <end position="91"/>
    </location>
</feature>
<dbReference type="GO" id="GO:0051287">
    <property type="term" value="F:NAD binding"/>
    <property type="evidence" value="ECO:0007669"/>
    <property type="project" value="InterPro"/>
</dbReference>
<feature type="non-terminal residue" evidence="4">
    <location>
        <position position="1"/>
    </location>
</feature>
<dbReference type="AlphaFoldDB" id="X1GZ70"/>
<dbReference type="SUPFAM" id="SSF48179">
    <property type="entry name" value="6-phosphogluconate dehydrogenase C-terminal domain-like"/>
    <property type="match status" value="1"/>
</dbReference>
<dbReference type="InterPro" id="IPR036291">
    <property type="entry name" value="NAD(P)-bd_dom_sf"/>
</dbReference>
<proteinExistence type="inferred from homology"/>
<dbReference type="InterPro" id="IPR013328">
    <property type="entry name" value="6PGD_dom2"/>
</dbReference>
<comment type="similarity">
    <text evidence="1">Belongs to the UDP-glucose/GDP-mannose dehydrogenase family.</text>
</comment>
<dbReference type="SUPFAM" id="SSF51735">
    <property type="entry name" value="NAD(P)-binding Rossmann-fold domains"/>
    <property type="match status" value="1"/>
</dbReference>
<gene>
    <name evidence="4" type="ORF">S03H2_50136</name>
</gene>
<reference evidence="4" key="1">
    <citation type="journal article" date="2014" name="Front. Microbiol.">
        <title>High frequency of phylogenetically diverse reductive dehalogenase-homologous genes in deep subseafloor sedimentary metagenomes.</title>
        <authorList>
            <person name="Kawai M."/>
            <person name="Futagami T."/>
            <person name="Toyoda A."/>
            <person name="Takaki Y."/>
            <person name="Nishi S."/>
            <person name="Hori S."/>
            <person name="Arai W."/>
            <person name="Tsubouchi T."/>
            <person name="Morono Y."/>
            <person name="Uchiyama I."/>
            <person name="Ito T."/>
            <person name="Fujiyama A."/>
            <person name="Inagaki F."/>
            <person name="Takami H."/>
        </authorList>
    </citation>
    <scope>NUCLEOTIDE SEQUENCE</scope>
    <source>
        <strain evidence="4">Expedition CK06-06</strain>
    </source>
</reference>
<evidence type="ECO:0000256" key="1">
    <source>
        <dbReference type="ARBA" id="ARBA00006601"/>
    </source>
</evidence>
<dbReference type="Pfam" id="PF00984">
    <property type="entry name" value="UDPG_MGDP_dh"/>
    <property type="match status" value="1"/>
</dbReference>
<name>X1GZ70_9ZZZZ</name>
<dbReference type="PANTHER" id="PTHR43750:SF3">
    <property type="entry name" value="UDP-GLUCOSE 6-DEHYDROGENASE TUAD"/>
    <property type="match status" value="1"/>
</dbReference>
<evidence type="ECO:0000259" key="2">
    <source>
        <dbReference type="Pfam" id="PF00984"/>
    </source>
</evidence>
<feature type="domain" description="UDP-glucose/GDP-mannose dehydrogenase dimerisation" evidence="2">
    <location>
        <begin position="115"/>
        <end position="210"/>
    </location>
</feature>
<dbReference type="Gene3D" id="1.10.1040.10">
    <property type="entry name" value="N-(1-d-carboxylethyl)-l-norvaline Dehydrogenase, domain 2"/>
    <property type="match status" value="1"/>
</dbReference>
<dbReference type="InterPro" id="IPR014026">
    <property type="entry name" value="UDP-Glc/GDP-Man_DH_dimer"/>
</dbReference>
<evidence type="ECO:0008006" key="5">
    <source>
        <dbReference type="Google" id="ProtNLM"/>
    </source>
</evidence>
<dbReference type="Pfam" id="PF03721">
    <property type="entry name" value="UDPG_MGDP_dh_N"/>
    <property type="match status" value="1"/>
</dbReference>
<accession>X1GZ70</accession>
<dbReference type="InterPro" id="IPR001732">
    <property type="entry name" value="UDP-Glc/GDP-Man_DH_N"/>
</dbReference>
<dbReference type="PANTHER" id="PTHR43750">
    <property type="entry name" value="UDP-GLUCOSE 6-DEHYDROGENASE TUAD"/>
    <property type="match status" value="1"/>
</dbReference>
<dbReference type="Gene3D" id="3.40.50.720">
    <property type="entry name" value="NAD(P)-binding Rossmann-like Domain"/>
    <property type="match status" value="1"/>
</dbReference>
<evidence type="ECO:0000313" key="4">
    <source>
        <dbReference type="EMBL" id="GAH63211.1"/>
    </source>
</evidence>
<organism evidence="4">
    <name type="scientific">marine sediment metagenome</name>
    <dbReference type="NCBI Taxonomy" id="412755"/>
    <lineage>
        <taxon>unclassified sequences</taxon>
        <taxon>metagenomes</taxon>
        <taxon>ecological metagenomes</taxon>
    </lineage>
</organism>
<sequence>EDFKYLFVCVPTPSTSNGCDLSQVEEVIKKFDKKHIFIIRSTVTPGTAVMLMKKYDCTIVSNPEFLTESTAEDDAINPDIIVLGSSTKSIIKDIRNLFYTKKRFPNSKIIEADNKTAEMIKYAINNFYAIKVIFANYFYQICNKEGVEYEKIKETMYKRKWIGKNHLTVPYNKQFGVRGKCLPKDLIAFAKYSDNPFFNKMVEYMEEINNWEI</sequence>
<protein>
    <recommendedName>
        <fullName evidence="5">UDP-glucose/GDP-mannose dehydrogenase dimerisation domain-containing protein</fullName>
    </recommendedName>
</protein>